<dbReference type="EMBL" id="CP014035">
    <property type="protein sequence ID" value="AUV47433.1"/>
    <property type="molecule type" value="Genomic_DNA"/>
</dbReference>
<evidence type="ECO:0000256" key="1">
    <source>
        <dbReference type="ARBA" id="ARBA00000085"/>
    </source>
</evidence>
<feature type="domain" description="Histidine kinase" evidence="11">
    <location>
        <begin position="270"/>
        <end position="462"/>
    </location>
</feature>
<dbReference type="InterPro" id="IPR036890">
    <property type="entry name" value="HATPase_C_sf"/>
</dbReference>
<dbReference type="InterPro" id="IPR003661">
    <property type="entry name" value="HisK_dim/P_dom"/>
</dbReference>
<dbReference type="PANTHER" id="PTHR44936">
    <property type="entry name" value="SENSOR PROTEIN CREC"/>
    <property type="match status" value="1"/>
</dbReference>
<protein>
    <recommendedName>
        <fullName evidence="3">histidine kinase</fullName>
        <ecNumber evidence="3">2.7.13.3</ecNumber>
    </recommendedName>
</protein>
<gene>
    <name evidence="13" type="primary">kinB</name>
    <name evidence="12" type="ORF">AL536_14940</name>
    <name evidence="13" type="ORF">NCTC11327_01736</name>
</gene>
<evidence type="ECO:0000313" key="12">
    <source>
        <dbReference type="EMBL" id="AUV47433.1"/>
    </source>
</evidence>
<dbReference type="InterPro" id="IPR050980">
    <property type="entry name" value="2C_sensor_his_kinase"/>
</dbReference>
<dbReference type="AlphaFoldDB" id="A0AAX2LS93"/>
<dbReference type="EMBL" id="UHIP01000001">
    <property type="protein sequence ID" value="SUP25449.1"/>
    <property type="molecule type" value="Genomic_DNA"/>
</dbReference>
<dbReference type="Gene3D" id="1.10.287.130">
    <property type="match status" value="1"/>
</dbReference>
<evidence type="ECO:0000256" key="9">
    <source>
        <dbReference type="SAM" id="Phobius"/>
    </source>
</evidence>
<dbReference type="RefSeq" id="WP_081094772.1">
    <property type="nucleotide sequence ID" value="NZ_CABLBX010000003.1"/>
</dbReference>
<reference evidence="12" key="2">
    <citation type="submission" date="2018-01" db="EMBL/GenBank/DDBJ databases">
        <title>FDA dAtabase for Regulatory Grade micrObial Sequences (FDA-ARGOS): Supporting development and validation of Infectious Disease Dx tests.</title>
        <authorList>
            <person name="Hoffmann M."/>
            <person name="Allard M."/>
            <person name="Evans P."/>
            <person name="Brown E."/>
            <person name="Tallon L."/>
            <person name="Sadzewicz L."/>
            <person name="Sengamalay N."/>
            <person name="Ott S."/>
            <person name="Godinez A."/>
            <person name="Nagaraj S."/>
            <person name="Vyas G."/>
            <person name="Aluvathingal J."/>
            <person name="Nadendla S."/>
            <person name="Geyer C."/>
            <person name="Sichtig H."/>
        </authorList>
    </citation>
    <scope>NUCLEOTIDE SEQUENCE</scope>
    <source>
        <strain evidence="12">ATCC 33809</strain>
    </source>
</reference>
<evidence type="ECO:0000256" key="8">
    <source>
        <dbReference type="ARBA" id="ARBA00023012"/>
    </source>
</evidence>
<dbReference type="PANTHER" id="PTHR44936:SF9">
    <property type="entry name" value="SENSOR PROTEIN CREC"/>
    <property type="match status" value="1"/>
</dbReference>
<organism evidence="13 15">
    <name type="scientific">Vibrio fluvialis</name>
    <dbReference type="NCBI Taxonomy" id="676"/>
    <lineage>
        <taxon>Bacteria</taxon>
        <taxon>Pseudomonadati</taxon>
        <taxon>Pseudomonadota</taxon>
        <taxon>Gammaproteobacteria</taxon>
        <taxon>Vibrionales</taxon>
        <taxon>Vibrionaceae</taxon>
        <taxon>Vibrio</taxon>
    </lineage>
</organism>
<dbReference type="KEGG" id="vfl:AL536_14940"/>
<keyword evidence="14" id="KW-1185">Reference proteome</keyword>
<keyword evidence="8" id="KW-0902">Two-component regulatory system</keyword>
<keyword evidence="4" id="KW-1003">Cell membrane</keyword>
<reference evidence="14" key="1">
    <citation type="submission" date="2015-12" db="EMBL/GenBank/DDBJ databases">
        <title>FDA dAtabase for Regulatory Grade micrObial Sequences (FDA-ARGOS): Supporting development and validation of Infectious Disease Dx tests.</title>
        <authorList>
            <person name="Hoffmann M."/>
            <person name="Allard M."/>
            <person name="Evans P."/>
            <person name="Brown E."/>
            <person name="Tallon L.J."/>
            <person name="Sadzewicz L."/>
            <person name="Sengamalay N."/>
            <person name="Ott S."/>
            <person name="Godinez A."/>
            <person name="Nagaraj S."/>
            <person name="Vyas G."/>
            <person name="Aluvathingal J."/>
            <person name="Nadendla S."/>
            <person name="Geyer C."/>
            <person name="Sichtig H."/>
        </authorList>
    </citation>
    <scope>NUCLEOTIDE SEQUENCE [LARGE SCALE GENOMIC DNA]</scope>
    <source>
        <strain evidence="14">ATCC 33809</strain>
    </source>
</reference>
<keyword evidence="5" id="KW-0597">Phosphoprotein</keyword>
<dbReference type="GO" id="GO:0005886">
    <property type="term" value="C:plasma membrane"/>
    <property type="evidence" value="ECO:0007669"/>
    <property type="project" value="UniProtKB-SubCell"/>
</dbReference>
<evidence type="ECO:0000256" key="3">
    <source>
        <dbReference type="ARBA" id="ARBA00012438"/>
    </source>
</evidence>
<dbReference type="Pfam" id="PF11884">
    <property type="entry name" value="DUF3404"/>
    <property type="match status" value="1"/>
</dbReference>
<sequence>MRPFSLAICFVLLLPCATQAQSVQEQWQQFYQQSWQSQPLSVTQSQLSDSPLEVLLESARYPDFRRFSWQDIEQLYQVAKTCQHPAKPRARLATAVEFELVLCNNQPLSHHWFASHEPLHPAGGSYADRYLAHYPTLVPGSALARYLTIGHKQHPLHAPLAGLSSQGRDSLLNGYRAWLEGNTLWLSGEQGWKTIDAAHWLPLAKQLKLDLHAQNCTFRYSNLCMASIEASARWLTLLVSALIAAVTFLLVKSLYTRRQHSREKRFVLQLLTHELRTPITSLGLTVELFREQFDQLSPNTQDTVWRLMSDHQRLTQLTENSKVYLSARRSEPLLKQTASLDDWLSHIAEKHGLSYQLNDERELALPFYWLTICLDNLINNARQHGKGPILLKAEVAETLRIEVRDGGELPSSFTRWLRRFQPQSDTNNMGIGLSIVAHLMSMMGGRLRLHRHPTRCILELPL</sequence>
<dbReference type="PROSITE" id="PS50109">
    <property type="entry name" value="HIS_KIN"/>
    <property type="match status" value="1"/>
</dbReference>
<evidence type="ECO:0000313" key="15">
    <source>
        <dbReference type="Proteomes" id="UP000254626"/>
    </source>
</evidence>
<keyword evidence="9" id="KW-0472">Membrane</keyword>
<dbReference type="InterPro" id="IPR021821">
    <property type="entry name" value="VxrA_SD"/>
</dbReference>
<dbReference type="SUPFAM" id="SSF47384">
    <property type="entry name" value="Homodimeric domain of signal transducing histidine kinase"/>
    <property type="match status" value="1"/>
</dbReference>
<dbReference type="CDD" id="cd00082">
    <property type="entry name" value="HisKA"/>
    <property type="match status" value="1"/>
</dbReference>
<keyword evidence="6 13" id="KW-0808">Transferase</keyword>
<evidence type="ECO:0000256" key="4">
    <source>
        <dbReference type="ARBA" id="ARBA00022475"/>
    </source>
</evidence>
<keyword evidence="10" id="KW-0732">Signal</keyword>
<evidence type="ECO:0000256" key="7">
    <source>
        <dbReference type="ARBA" id="ARBA00022777"/>
    </source>
</evidence>
<evidence type="ECO:0000313" key="13">
    <source>
        <dbReference type="EMBL" id="SUP25449.1"/>
    </source>
</evidence>
<keyword evidence="7 13" id="KW-0418">Kinase</keyword>
<proteinExistence type="predicted"/>
<dbReference type="GeneID" id="29386089"/>
<evidence type="ECO:0000259" key="11">
    <source>
        <dbReference type="PROSITE" id="PS50109"/>
    </source>
</evidence>
<feature type="signal peptide" evidence="10">
    <location>
        <begin position="1"/>
        <end position="20"/>
    </location>
</feature>
<evidence type="ECO:0000256" key="10">
    <source>
        <dbReference type="SAM" id="SignalP"/>
    </source>
</evidence>
<dbReference type="GO" id="GO:0000155">
    <property type="term" value="F:phosphorelay sensor kinase activity"/>
    <property type="evidence" value="ECO:0007669"/>
    <property type="project" value="InterPro"/>
</dbReference>
<comment type="subcellular location">
    <subcellularLocation>
        <location evidence="2">Cell membrane</location>
        <topology evidence="2">Multi-pass membrane protein</topology>
    </subcellularLocation>
</comment>
<evidence type="ECO:0000256" key="2">
    <source>
        <dbReference type="ARBA" id="ARBA00004651"/>
    </source>
</evidence>
<evidence type="ECO:0000256" key="5">
    <source>
        <dbReference type="ARBA" id="ARBA00022553"/>
    </source>
</evidence>
<feature type="chain" id="PRO_5043432793" description="histidine kinase" evidence="10">
    <location>
        <begin position="21"/>
        <end position="462"/>
    </location>
</feature>
<dbReference type="InterPro" id="IPR005467">
    <property type="entry name" value="His_kinase_dom"/>
</dbReference>
<dbReference type="Pfam" id="PF02518">
    <property type="entry name" value="HATPase_c"/>
    <property type="match status" value="1"/>
</dbReference>
<name>A0AAX2LS93_VIBFL</name>
<dbReference type="InterPro" id="IPR036097">
    <property type="entry name" value="HisK_dim/P_sf"/>
</dbReference>
<feature type="transmembrane region" description="Helical" evidence="9">
    <location>
        <begin position="234"/>
        <end position="255"/>
    </location>
</feature>
<dbReference type="Proteomes" id="UP000057088">
    <property type="component" value="Chromosome 2"/>
</dbReference>
<dbReference type="SUPFAM" id="SSF55874">
    <property type="entry name" value="ATPase domain of HSP90 chaperone/DNA topoisomerase II/histidine kinase"/>
    <property type="match status" value="1"/>
</dbReference>
<dbReference type="EC" id="2.7.13.3" evidence="3"/>
<reference evidence="13 15" key="3">
    <citation type="submission" date="2018-06" db="EMBL/GenBank/DDBJ databases">
        <authorList>
            <consortium name="Pathogen Informatics"/>
            <person name="Doyle S."/>
        </authorList>
    </citation>
    <scope>NUCLEOTIDE SEQUENCE [LARGE SCALE GENOMIC DNA]</scope>
    <source>
        <strain evidence="13 15">NCTC11327</strain>
    </source>
</reference>
<evidence type="ECO:0000313" key="14">
    <source>
        <dbReference type="Proteomes" id="UP000057088"/>
    </source>
</evidence>
<dbReference type="Proteomes" id="UP000254626">
    <property type="component" value="Unassembled WGS sequence"/>
</dbReference>
<comment type="catalytic activity">
    <reaction evidence="1">
        <text>ATP + protein L-histidine = ADP + protein N-phospho-L-histidine.</text>
        <dbReference type="EC" id="2.7.13.3"/>
    </reaction>
</comment>
<evidence type="ECO:0000256" key="6">
    <source>
        <dbReference type="ARBA" id="ARBA00022679"/>
    </source>
</evidence>
<keyword evidence="9" id="KW-0812">Transmembrane</keyword>
<dbReference type="SMART" id="SM00388">
    <property type="entry name" value="HisKA"/>
    <property type="match status" value="1"/>
</dbReference>
<dbReference type="Gene3D" id="3.30.565.10">
    <property type="entry name" value="Histidine kinase-like ATPase, C-terminal domain"/>
    <property type="match status" value="1"/>
</dbReference>
<dbReference type="InterPro" id="IPR003594">
    <property type="entry name" value="HATPase_dom"/>
</dbReference>
<keyword evidence="9" id="KW-1133">Transmembrane helix</keyword>
<accession>A0AAX2LS93</accession>